<evidence type="ECO:0000256" key="1">
    <source>
        <dbReference type="ARBA" id="ARBA00004651"/>
    </source>
</evidence>
<dbReference type="GO" id="GO:0008381">
    <property type="term" value="F:mechanosensitive monoatomic ion channel activity"/>
    <property type="evidence" value="ECO:0007669"/>
    <property type="project" value="InterPro"/>
</dbReference>
<dbReference type="InterPro" id="IPR023408">
    <property type="entry name" value="MscS_beta-dom_sf"/>
</dbReference>
<dbReference type="EMBL" id="BMMZ01000004">
    <property type="protein sequence ID" value="GGL60748.1"/>
    <property type="molecule type" value="Genomic_DNA"/>
</dbReference>
<dbReference type="PANTHER" id="PTHR30460:SF0">
    <property type="entry name" value="MODERATE CONDUCTANCE MECHANOSENSITIVE CHANNEL YBIO"/>
    <property type="match status" value="1"/>
</dbReference>
<keyword evidence="4 8" id="KW-0812">Transmembrane</keyword>
<evidence type="ECO:0000256" key="5">
    <source>
        <dbReference type="ARBA" id="ARBA00022989"/>
    </source>
</evidence>
<evidence type="ECO:0000259" key="10">
    <source>
        <dbReference type="Pfam" id="PF21088"/>
    </source>
</evidence>
<dbReference type="InterPro" id="IPR049142">
    <property type="entry name" value="MS_channel_1st"/>
</dbReference>
<evidence type="ECO:0000256" key="6">
    <source>
        <dbReference type="ARBA" id="ARBA00023136"/>
    </source>
</evidence>
<feature type="transmembrane region" description="Helical" evidence="8">
    <location>
        <begin position="109"/>
        <end position="131"/>
    </location>
</feature>
<proteinExistence type="inferred from homology"/>
<evidence type="ECO:0000256" key="8">
    <source>
        <dbReference type="SAM" id="Phobius"/>
    </source>
</evidence>
<dbReference type="InterPro" id="IPR011014">
    <property type="entry name" value="MscS_channel_TM-2"/>
</dbReference>
<gene>
    <name evidence="11" type="ORF">GCM10011575_19080</name>
</gene>
<feature type="transmembrane region" description="Helical" evidence="8">
    <location>
        <begin position="83"/>
        <end position="103"/>
    </location>
</feature>
<keyword evidence="5 8" id="KW-1133">Transmembrane helix</keyword>
<evidence type="ECO:0000313" key="11">
    <source>
        <dbReference type="EMBL" id="GGL60748.1"/>
    </source>
</evidence>
<evidence type="ECO:0000256" key="7">
    <source>
        <dbReference type="SAM" id="MobiDB-lite"/>
    </source>
</evidence>
<accession>A0A917W3V7</accession>
<dbReference type="AlphaFoldDB" id="A0A917W3V7"/>
<evidence type="ECO:0000259" key="9">
    <source>
        <dbReference type="Pfam" id="PF00924"/>
    </source>
</evidence>
<dbReference type="Pfam" id="PF00924">
    <property type="entry name" value="MS_channel_2nd"/>
    <property type="match status" value="1"/>
</dbReference>
<comment type="similarity">
    <text evidence="2">Belongs to the MscS (TC 1.A.23) family.</text>
</comment>
<dbReference type="Pfam" id="PF21088">
    <property type="entry name" value="MS_channel_1st"/>
    <property type="match status" value="1"/>
</dbReference>
<dbReference type="SUPFAM" id="SSF82861">
    <property type="entry name" value="Mechanosensitive channel protein MscS (YggB), transmembrane region"/>
    <property type="match status" value="1"/>
</dbReference>
<comment type="caution">
    <text evidence="11">The sequence shown here is derived from an EMBL/GenBank/DDBJ whole genome shotgun (WGS) entry which is preliminary data.</text>
</comment>
<dbReference type="Gene3D" id="2.30.30.60">
    <property type="match status" value="1"/>
</dbReference>
<dbReference type="InterPro" id="IPR045276">
    <property type="entry name" value="YbiO_bact"/>
</dbReference>
<evidence type="ECO:0000256" key="3">
    <source>
        <dbReference type="ARBA" id="ARBA00022475"/>
    </source>
</evidence>
<dbReference type="InterPro" id="IPR010920">
    <property type="entry name" value="LSM_dom_sf"/>
</dbReference>
<evidence type="ECO:0000256" key="4">
    <source>
        <dbReference type="ARBA" id="ARBA00022692"/>
    </source>
</evidence>
<keyword evidence="12" id="KW-1185">Reference proteome</keyword>
<dbReference type="Proteomes" id="UP000613840">
    <property type="component" value="Unassembled WGS sequence"/>
</dbReference>
<feature type="transmembrane region" description="Helical" evidence="8">
    <location>
        <begin position="12"/>
        <end position="34"/>
    </location>
</feature>
<keyword evidence="3" id="KW-1003">Cell membrane</keyword>
<dbReference type="RefSeq" id="WP_188894970.1">
    <property type="nucleotide sequence ID" value="NZ_BMMZ01000004.1"/>
</dbReference>
<dbReference type="FunFam" id="2.30.30.60:FF:000001">
    <property type="entry name" value="MscS Mechanosensitive ion channel"/>
    <property type="match status" value="1"/>
</dbReference>
<evidence type="ECO:0000313" key="12">
    <source>
        <dbReference type="Proteomes" id="UP000613840"/>
    </source>
</evidence>
<name>A0A917W3V7_9ACTN</name>
<dbReference type="SUPFAM" id="SSF50182">
    <property type="entry name" value="Sm-like ribonucleoproteins"/>
    <property type="match status" value="1"/>
</dbReference>
<sequence>MLHKLDELWNGNFIGALISHGIRIVIILAVAGILRAIADRVINRTVRTMVAQRGRGRKTSKIAAKAAVFSEERREQRIGALGSLGRSAVLIILVVIVGLMILTELGFNIAALLAGTSIIGIAVAFGVQTILRDIISGIFLLFDDQFGMGDYVRIGDVDGVVEEVGLRLTRLRDAEGTIWYLRNGDLAKIGNYSQGSGSGRPPGLDEPDAPEPDTAEAGRVTSPPASDKS</sequence>
<feature type="compositionally biased region" description="Acidic residues" evidence="7">
    <location>
        <begin position="205"/>
        <end position="214"/>
    </location>
</feature>
<comment type="subcellular location">
    <subcellularLocation>
        <location evidence="1">Cell membrane</location>
        <topology evidence="1">Multi-pass membrane protein</topology>
    </subcellularLocation>
</comment>
<protein>
    <recommendedName>
        <fullName evidence="13">Small conductance mechanosensitive channel</fullName>
    </recommendedName>
</protein>
<dbReference type="InterPro" id="IPR006685">
    <property type="entry name" value="MscS_channel_2nd"/>
</dbReference>
<dbReference type="GO" id="GO:0005886">
    <property type="term" value="C:plasma membrane"/>
    <property type="evidence" value="ECO:0007669"/>
    <property type="project" value="UniProtKB-SubCell"/>
</dbReference>
<organism evidence="11 12">
    <name type="scientific">Microlunatus endophyticus</name>
    <dbReference type="NCBI Taxonomy" id="1716077"/>
    <lineage>
        <taxon>Bacteria</taxon>
        <taxon>Bacillati</taxon>
        <taxon>Actinomycetota</taxon>
        <taxon>Actinomycetes</taxon>
        <taxon>Propionibacteriales</taxon>
        <taxon>Propionibacteriaceae</taxon>
        <taxon>Microlunatus</taxon>
    </lineage>
</organism>
<feature type="region of interest" description="Disordered" evidence="7">
    <location>
        <begin position="192"/>
        <end position="229"/>
    </location>
</feature>
<evidence type="ECO:0008006" key="13">
    <source>
        <dbReference type="Google" id="ProtNLM"/>
    </source>
</evidence>
<feature type="domain" description="Mechanosensitive ion channel MscS" evidence="9">
    <location>
        <begin position="129"/>
        <end position="193"/>
    </location>
</feature>
<dbReference type="PANTHER" id="PTHR30460">
    <property type="entry name" value="MODERATE CONDUCTANCE MECHANOSENSITIVE CHANNEL YBIO"/>
    <property type="match status" value="1"/>
</dbReference>
<reference evidence="11" key="2">
    <citation type="submission" date="2020-09" db="EMBL/GenBank/DDBJ databases">
        <authorList>
            <person name="Sun Q."/>
            <person name="Zhou Y."/>
        </authorList>
    </citation>
    <scope>NUCLEOTIDE SEQUENCE</scope>
    <source>
        <strain evidence="11">CGMCC 4.7306</strain>
    </source>
</reference>
<feature type="domain" description="Mechanosensitive ion channel transmembrane helices 2/3" evidence="10">
    <location>
        <begin position="89"/>
        <end position="128"/>
    </location>
</feature>
<keyword evidence="6 8" id="KW-0472">Membrane</keyword>
<dbReference type="Gene3D" id="1.10.287.1260">
    <property type="match status" value="1"/>
</dbReference>
<reference evidence="11" key="1">
    <citation type="journal article" date="2014" name="Int. J. Syst. Evol. Microbiol.">
        <title>Complete genome sequence of Corynebacterium casei LMG S-19264T (=DSM 44701T), isolated from a smear-ripened cheese.</title>
        <authorList>
            <consortium name="US DOE Joint Genome Institute (JGI-PGF)"/>
            <person name="Walter F."/>
            <person name="Albersmeier A."/>
            <person name="Kalinowski J."/>
            <person name="Ruckert C."/>
        </authorList>
    </citation>
    <scope>NUCLEOTIDE SEQUENCE</scope>
    <source>
        <strain evidence="11">CGMCC 4.7306</strain>
    </source>
</reference>
<evidence type="ECO:0000256" key="2">
    <source>
        <dbReference type="ARBA" id="ARBA00008017"/>
    </source>
</evidence>